<keyword evidence="2" id="KW-1185">Reference proteome</keyword>
<gene>
    <name evidence="1" type="ORF">L9Z73_15555</name>
</gene>
<protein>
    <submittedName>
        <fullName evidence="1">Uncharacterized protein</fullName>
    </submittedName>
</protein>
<evidence type="ECO:0000313" key="1">
    <source>
        <dbReference type="EMBL" id="MCK1785721.1"/>
    </source>
</evidence>
<name>A0ABT0EJ21_9PSED</name>
<accession>A0ABT0EJ21</accession>
<sequence>MVDFITSFNKGLEAAKQAGQNKREIYSVIDVLNEQLSQVSEGKLEIGIYNKAQPFSNLIGMVSTTADASKPVSQFLAAVNPLSESKTPSEIAKWKFDSNGYPCQISTSDFEFYCEDKAALERSLQNLLSDPTVGEKIYSVMRQKLKAGSN</sequence>
<dbReference type="Proteomes" id="UP001317085">
    <property type="component" value="Unassembled WGS sequence"/>
</dbReference>
<evidence type="ECO:0000313" key="2">
    <source>
        <dbReference type="Proteomes" id="UP001317085"/>
    </source>
</evidence>
<reference evidence="1 2" key="1">
    <citation type="submission" date="2022-02" db="EMBL/GenBank/DDBJ databases">
        <title>Comparative genomics of the first Antarctic Pseudomonas spp. capable of biotransforming 2,4,6-Trinitrotoluene.</title>
        <authorList>
            <person name="Cabrera M.A."/>
            <person name="Marquez S.L."/>
            <person name="Perez-Donoso J.M."/>
        </authorList>
    </citation>
    <scope>NUCLEOTIDE SEQUENCE [LARGE SCALE GENOMIC DNA]</scope>
    <source>
        <strain evidence="1 2">TNT11</strain>
    </source>
</reference>
<dbReference type="EMBL" id="JAKNRV010000141">
    <property type="protein sequence ID" value="MCK1785721.1"/>
    <property type="molecule type" value="Genomic_DNA"/>
</dbReference>
<proteinExistence type="predicted"/>
<comment type="caution">
    <text evidence="1">The sequence shown here is derived from an EMBL/GenBank/DDBJ whole genome shotgun (WGS) entry which is preliminary data.</text>
</comment>
<dbReference type="RefSeq" id="WP_247402510.1">
    <property type="nucleotide sequence ID" value="NZ_JAKNRV010000141.1"/>
</dbReference>
<organism evidence="1 2">
    <name type="scientific">Pseudomonas emilianonis</name>
    <dbReference type="NCBI Taxonomy" id="2915812"/>
    <lineage>
        <taxon>Bacteria</taxon>
        <taxon>Pseudomonadati</taxon>
        <taxon>Pseudomonadota</taxon>
        <taxon>Gammaproteobacteria</taxon>
        <taxon>Pseudomonadales</taxon>
        <taxon>Pseudomonadaceae</taxon>
        <taxon>Pseudomonas</taxon>
    </lineage>
</organism>